<feature type="domain" description="GSCFA" evidence="1">
    <location>
        <begin position="21"/>
        <end position="257"/>
    </location>
</feature>
<dbReference type="OrthoDB" id="9807687at2"/>
<dbReference type="Pfam" id="PF08885">
    <property type="entry name" value="GSCFA"/>
    <property type="match status" value="1"/>
</dbReference>
<keyword evidence="3" id="KW-1185">Reference proteome</keyword>
<dbReference type="InterPro" id="IPR014982">
    <property type="entry name" value="GSCFA"/>
</dbReference>
<evidence type="ECO:0000259" key="1">
    <source>
        <dbReference type="Pfam" id="PF08885"/>
    </source>
</evidence>
<proteinExistence type="predicted"/>
<dbReference type="Proteomes" id="UP000249518">
    <property type="component" value="Unassembled WGS sequence"/>
</dbReference>
<organism evidence="2 3">
    <name type="scientific">Flavobacterium lacus</name>
    <dbReference type="NCBI Taxonomy" id="1353778"/>
    <lineage>
        <taxon>Bacteria</taxon>
        <taxon>Pseudomonadati</taxon>
        <taxon>Bacteroidota</taxon>
        <taxon>Flavobacteriia</taxon>
        <taxon>Flavobacteriales</taxon>
        <taxon>Flavobacteriaceae</taxon>
        <taxon>Flavobacterium</taxon>
    </lineage>
</organism>
<evidence type="ECO:0000313" key="3">
    <source>
        <dbReference type="Proteomes" id="UP000249518"/>
    </source>
</evidence>
<evidence type="ECO:0000313" key="2">
    <source>
        <dbReference type="EMBL" id="RAR47575.1"/>
    </source>
</evidence>
<dbReference type="EMBL" id="QLSV01000008">
    <property type="protein sequence ID" value="RAR47575.1"/>
    <property type="molecule type" value="Genomic_DNA"/>
</dbReference>
<comment type="caution">
    <text evidence="2">The sequence shown here is derived from an EMBL/GenBank/DDBJ whole genome shotgun (WGS) entry which is preliminary data.</text>
</comment>
<name>A0A328WQN3_9FLAO</name>
<protein>
    <submittedName>
        <fullName evidence="2">GSCFA family protein</fullName>
    </submittedName>
</protein>
<dbReference type="SUPFAM" id="SSF52266">
    <property type="entry name" value="SGNH hydrolase"/>
    <property type="match status" value="1"/>
</dbReference>
<reference evidence="2 3" key="1">
    <citation type="submission" date="2018-06" db="EMBL/GenBank/DDBJ databases">
        <title>Genomic Encyclopedia of Type Strains, Phase III (KMG-III): the genomes of soil and plant-associated and newly described type strains.</title>
        <authorList>
            <person name="Whitman W."/>
        </authorList>
    </citation>
    <scope>NUCLEOTIDE SEQUENCE [LARGE SCALE GENOMIC DNA]</scope>
    <source>
        <strain evidence="2 3">CGMCC 1.12504</strain>
    </source>
</reference>
<gene>
    <name evidence="2" type="ORF">B0I10_10877</name>
</gene>
<sequence>MNFRTPINIPKSNHLIDYYSKVVSMGSCFAENISVKLEEYKFQHYNNPFGILFQPDAVENILLRAVEMRLFTEADLFFENELWHCFEVHSELNNPDKEDMLINLNGILTYLNGQLQVCSHLIITLGTAWTYRFSHTQKRVANCHKIPQSNFTKELLSVDEIKSSLNNIQSKLAEFNPEIKFIFTVSPVRHLKDGFVENQLSKSHLISALHSSINYYPSSTYFPSYEIMMDDLRDYRFYAGDMLHPNQTAIDYIWSHFVESHVSHHVFPIMSELKNIQKGLQHRPFNLNTEQHQLFVQKLHERIEQLQEKYPFLNLS</sequence>
<accession>A0A328WQN3</accession>
<dbReference type="RefSeq" id="WP_112086254.1">
    <property type="nucleotide sequence ID" value="NZ_QLSV01000008.1"/>
</dbReference>
<dbReference type="AlphaFoldDB" id="A0A328WQN3"/>